<keyword evidence="3" id="KW-0597">Phosphoprotein</keyword>
<name>A0A1A3NC47_MYCAS</name>
<dbReference type="Pfam" id="PF01370">
    <property type="entry name" value="Epimerase"/>
    <property type="match status" value="1"/>
</dbReference>
<dbReference type="PANTHER" id="PTHR45527:SF1">
    <property type="entry name" value="FATTY ACID SYNTHASE"/>
    <property type="match status" value="1"/>
</dbReference>
<comment type="caution">
    <text evidence="7">The sequence shown here is derived from an EMBL/GenBank/DDBJ whole genome shotgun (WGS) entry which is preliminary data.</text>
</comment>
<evidence type="ECO:0000256" key="1">
    <source>
        <dbReference type="ARBA" id="ARBA00001957"/>
    </source>
</evidence>
<dbReference type="SUPFAM" id="SSF52777">
    <property type="entry name" value="CoA-dependent acyltransferases"/>
    <property type="match status" value="1"/>
</dbReference>
<comment type="cofactor">
    <cofactor evidence="1">
        <name>pantetheine 4'-phosphate</name>
        <dbReference type="ChEBI" id="CHEBI:47942"/>
    </cofactor>
</comment>
<dbReference type="SUPFAM" id="SSF47336">
    <property type="entry name" value="ACP-like"/>
    <property type="match status" value="1"/>
</dbReference>
<dbReference type="InterPro" id="IPR036736">
    <property type="entry name" value="ACP-like_sf"/>
</dbReference>
<dbReference type="InterPro" id="IPR001509">
    <property type="entry name" value="Epimerase_deHydtase"/>
</dbReference>
<dbReference type="GO" id="GO:0031177">
    <property type="term" value="F:phosphopantetheine binding"/>
    <property type="evidence" value="ECO:0007669"/>
    <property type="project" value="TreeGrafter"/>
</dbReference>
<dbReference type="EMBL" id="LZLQ01000012">
    <property type="protein sequence ID" value="OBK19713.1"/>
    <property type="molecule type" value="Genomic_DNA"/>
</dbReference>
<dbReference type="PROSITE" id="PS00455">
    <property type="entry name" value="AMP_BINDING"/>
    <property type="match status" value="1"/>
</dbReference>
<dbReference type="Gene3D" id="3.40.50.12780">
    <property type="entry name" value="N-terminal domain of ligase-like"/>
    <property type="match status" value="1"/>
</dbReference>
<dbReference type="Gene3D" id="3.40.50.720">
    <property type="entry name" value="NAD(P)-binding Rossmann-like Domain"/>
    <property type="match status" value="1"/>
</dbReference>
<dbReference type="PANTHER" id="PTHR45527">
    <property type="entry name" value="NONRIBOSOMAL PEPTIDE SYNTHETASE"/>
    <property type="match status" value="1"/>
</dbReference>
<protein>
    <submittedName>
        <fullName evidence="7">Peptide synthase</fullName>
    </submittedName>
</protein>
<dbReference type="GO" id="GO:0005829">
    <property type="term" value="C:cytosol"/>
    <property type="evidence" value="ECO:0007669"/>
    <property type="project" value="TreeGrafter"/>
</dbReference>
<sequence>MRVTAPIALSRSQQNLYNGVLQDGDPALYLIGKTYRLHPLPLTGFLAALRITILENPVQLCVLQPGPDYPVLVPRLQFGDIVRVRSAEPPSFESDIDELTGTWSSGILDKALIRYTVWIGPSGDVTGLDVYSHHILLDGGATGIIEADLARHLHAGDDNACITTGLTKLAAAHGREQVKVEESLHRLAAAAQRELTDQARHGTHHHIPQDTPGAAAMGALQESVTLSGTAFEAIIRLSETKQCPLNVLVATAAVAVYSSIRQSTDSLVVHAVDNRFGDPDLAVATCLVNSVAHPVQFAPFASVHDVVRSLDRSYVKAVRRRWLREEHYRRMYLAINRTSHVPALTLNFIREACAPGLRPFLVDAPVATHIGPVEGMTVASVLDEANRTLNLAIWDRADLPEGSAPRGVAARIAAALESMARLWDEPLARTVGEWRGIASSGALGDATPEVVAPSTSAAWFRDAAGGVGGLLARRPTVYSWIAWLVHSGAVPGDVVVFTDDDTDKTIDLLLACHLAGCGYSACQTSAEIPLRASAIAEHIGGASARVVDVAAVRLAEVEGDRKLALERIEQVTQDATLAARTAYVMPTSGTTGQPKLVRVTHGSLALFCAAVKAAYGWGPSDTVLQCAPLTSDISVEEIFGATACGSRLARSAAMKSGDFELLTTDLVAKSVTVVDLPTAVWQVLSEDDEAVDRIRSSAVRQIVIGGEAIRASLVEKWIAPSGERQISLISTYGPTETTVVASYLPVISDENTARVGDRLRVGRPLVADSMVVAFGEVVVVGGLVSHGYLGIDGGGFGTVVAPDGLPQRVFATADRVTVDADGYPAFAGRRDAVVKIAGKRVDIAEVAGRIWADTAVSDAAVELHDGRLGVWFETSRTRQHADDTVTAARIRAVLSALGVSAFFVVGVAKIPRKPSGKVDSGKLATVQPMDAATGGRAAGLAHLWSRLLGMSLGTDSSLLDAGIGSLDLIRILPDTRRYLNRHLTILDLISADTAANLVQATTANGWMDAATAAEIAGDLGALQVRDLPTAPGAFSRRDAILVLGASGVLGTGFAQAVLDLKQSETPCPEVVFAMRSEQPDREPWIGLQTIAGVRVRRLSAHPDPEEIDALIRDTRARTVVNCIGNTNVVVPYRDLRSANVNLVSAMVQSCVTHGARLVHLSTYVVNANVSKAEVIDPGAAPYPYAASKSMAELVVTAAPDALDFTVVRLPRVLGLDYQLRDSADVLVSVLDACLALRAYPAVTLSEEVTTGRAAAHAILRLLPEVGAPAALGRGITVLRAEAVTYAQLFSEFVCAETDIEEWKTRLDQSDWAGENPRRWSVVDAWVSLGMMLGERSYREYLTDSPTVALQVERLAEIAAPPTSLRTLLGAAVTVPVV</sequence>
<accession>A0A1A3NC47</accession>
<keyword evidence="8" id="KW-1185">Reference proteome</keyword>
<dbReference type="InterPro" id="IPR045851">
    <property type="entry name" value="AMP-bd_C_sf"/>
</dbReference>
<evidence type="ECO:0000259" key="4">
    <source>
        <dbReference type="Pfam" id="PF00501"/>
    </source>
</evidence>
<evidence type="ECO:0000313" key="7">
    <source>
        <dbReference type="EMBL" id="OBK19713.1"/>
    </source>
</evidence>
<dbReference type="SUPFAM" id="SSF51735">
    <property type="entry name" value="NAD(P)-binding Rossmann-fold domains"/>
    <property type="match status" value="1"/>
</dbReference>
<dbReference type="InterPro" id="IPR000873">
    <property type="entry name" value="AMP-dep_synth/lig_dom"/>
</dbReference>
<dbReference type="InterPro" id="IPR009081">
    <property type="entry name" value="PP-bd_ACP"/>
</dbReference>
<keyword evidence="2" id="KW-0596">Phosphopantetheine</keyword>
<dbReference type="InterPro" id="IPR023213">
    <property type="entry name" value="CAT-like_dom_sf"/>
</dbReference>
<evidence type="ECO:0000256" key="2">
    <source>
        <dbReference type="ARBA" id="ARBA00022450"/>
    </source>
</evidence>
<evidence type="ECO:0000313" key="8">
    <source>
        <dbReference type="Proteomes" id="UP000093629"/>
    </source>
</evidence>
<evidence type="ECO:0000256" key="3">
    <source>
        <dbReference type="ARBA" id="ARBA00022553"/>
    </source>
</evidence>
<dbReference type="GO" id="GO:0043041">
    <property type="term" value="P:amino acid activation for nonribosomal peptide biosynthetic process"/>
    <property type="evidence" value="ECO:0007669"/>
    <property type="project" value="TreeGrafter"/>
</dbReference>
<proteinExistence type="predicted"/>
<dbReference type="InterPro" id="IPR042099">
    <property type="entry name" value="ANL_N_sf"/>
</dbReference>
<dbReference type="Gene3D" id="3.30.559.30">
    <property type="entry name" value="Nonribosomal peptide synthetase, condensation domain"/>
    <property type="match status" value="1"/>
</dbReference>
<dbReference type="Proteomes" id="UP000093629">
    <property type="component" value="Unassembled WGS sequence"/>
</dbReference>
<feature type="domain" description="AMP-dependent synthetase/ligase" evidence="4">
    <location>
        <begin position="482"/>
        <end position="789"/>
    </location>
</feature>
<feature type="domain" description="Carrier" evidence="5">
    <location>
        <begin position="940"/>
        <end position="1000"/>
    </location>
</feature>
<gene>
    <name evidence="7" type="ORF">A5636_17590</name>
</gene>
<dbReference type="SUPFAM" id="SSF56801">
    <property type="entry name" value="Acetyl-CoA synthetase-like"/>
    <property type="match status" value="1"/>
</dbReference>
<dbReference type="Gene3D" id="3.30.300.30">
    <property type="match status" value="1"/>
</dbReference>
<dbReference type="GO" id="GO:0044550">
    <property type="term" value="P:secondary metabolite biosynthetic process"/>
    <property type="evidence" value="ECO:0007669"/>
    <property type="project" value="TreeGrafter"/>
</dbReference>
<reference evidence="7 8" key="1">
    <citation type="submission" date="2016-06" db="EMBL/GenBank/DDBJ databases">
        <authorList>
            <person name="Kjaerup R.B."/>
            <person name="Dalgaard T.S."/>
            <person name="Juul-Madsen H.R."/>
        </authorList>
    </citation>
    <scope>NUCLEOTIDE SEQUENCE [LARGE SCALE GENOMIC DNA]</scope>
    <source>
        <strain evidence="7 8">1245139.5</strain>
    </source>
</reference>
<dbReference type="Pfam" id="PF00550">
    <property type="entry name" value="PP-binding"/>
    <property type="match status" value="1"/>
</dbReference>
<organism evidence="7 8">
    <name type="scientific">Mycobacterium asiaticum</name>
    <dbReference type="NCBI Taxonomy" id="1790"/>
    <lineage>
        <taxon>Bacteria</taxon>
        <taxon>Bacillati</taxon>
        <taxon>Actinomycetota</taxon>
        <taxon>Actinomycetes</taxon>
        <taxon>Mycobacteriales</taxon>
        <taxon>Mycobacteriaceae</taxon>
        <taxon>Mycobacterium</taxon>
    </lineage>
</organism>
<evidence type="ECO:0000259" key="6">
    <source>
        <dbReference type="Pfam" id="PF01370"/>
    </source>
</evidence>
<evidence type="ECO:0000259" key="5">
    <source>
        <dbReference type="Pfam" id="PF00550"/>
    </source>
</evidence>
<dbReference type="InterPro" id="IPR036291">
    <property type="entry name" value="NAD(P)-bd_dom_sf"/>
</dbReference>
<feature type="domain" description="NAD-dependent epimerase/dehydratase" evidence="6">
    <location>
        <begin position="1040"/>
        <end position="1216"/>
    </location>
</feature>
<dbReference type="Pfam" id="PF00501">
    <property type="entry name" value="AMP-binding"/>
    <property type="match status" value="1"/>
</dbReference>
<dbReference type="Gene3D" id="3.30.559.10">
    <property type="entry name" value="Chloramphenicol acetyltransferase-like domain"/>
    <property type="match status" value="1"/>
</dbReference>
<dbReference type="InterPro" id="IPR020845">
    <property type="entry name" value="AMP-binding_CS"/>
</dbReference>